<feature type="transmembrane region" description="Helical" evidence="1">
    <location>
        <begin position="100"/>
        <end position="118"/>
    </location>
</feature>
<protein>
    <submittedName>
        <fullName evidence="2">Uncharacterized protein</fullName>
    </submittedName>
</protein>
<keyword evidence="1" id="KW-0812">Transmembrane</keyword>
<dbReference type="Proteomes" id="UP000076643">
    <property type="component" value="Unassembled WGS sequence"/>
</dbReference>
<keyword evidence="1" id="KW-0472">Membrane</keyword>
<organism evidence="2 3">
    <name type="scientific">Pseudoalteromonas luteoviolacea DSM 6061</name>
    <dbReference type="NCBI Taxonomy" id="1365250"/>
    <lineage>
        <taxon>Bacteria</taxon>
        <taxon>Pseudomonadati</taxon>
        <taxon>Pseudomonadota</taxon>
        <taxon>Gammaproteobacteria</taxon>
        <taxon>Alteromonadales</taxon>
        <taxon>Pseudoalteromonadaceae</taxon>
        <taxon>Pseudoalteromonas</taxon>
    </lineage>
</organism>
<evidence type="ECO:0000313" key="2">
    <source>
        <dbReference type="EMBL" id="KZN48604.1"/>
    </source>
</evidence>
<dbReference type="EMBL" id="AUYB01000002">
    <property type="protein sequence ID" value="KZN48604.1"/>
    <property type="molecule type" value="Genomic_DNA"/>
</dbReference>
<evidence type="ECO:0000256" key="1">
    <source>
        <dbReference type="SAM" id="Phobius"/>
    </source>
</evidence>
<dbReference type="RefSeq" id="WP_063358102.1">
    <property type="nucleotide sequence ID" value="NZ_AQHB01000041.1"/>
</dbReference>
<proteinExistence type="predicted"/>
<feature type="transmembrane region" description="Helical" evidence="1">
    <location>
        <begin position="12"/>
        <end position="40"/>
    </location>
</feature>
<dbReference type="PATRIC" id="fig|1365250.3.peg.77"/>
<dbReference type="AlphaFoldDB" id="A0A167DA90"/>
<comment type="caution">
    <text evidence="2">The sequence shown here is derived from an EMBL/GenBank/DDBJ whole genome shotgun (WGS) entry which is preliminary data.</text>
</comment>
<feature type="transmembrane region" description="Helical" evidence="1">
    <location>
        <begin position="46"/>
        <end position="68"/>
    </location>
</feature>
<feature type="transmembrane region" description="Helical" evidence="1">
    <location>
        <begin position="75"/>
        <end position="94"/>
    </location>
</feature>
<name>A0A167DA90_9GAMM</name>
<reference evidence="2 3" key="1">
    <citation type="submission" date="2013-07" db="EMBL/GenBank/DDBJ databases">
        <title>Comparative Genomic and Metabolomic Analysis of Twelve Strains of Pseudoalteromonas luteoviolacea.</title>
        <authorList>
            <person name="Vynne N.G."/>
            <person name="Mansson M."/>
            <person name="Gram L."/>
        </authorList>
    </citation>
    <scope>NUCLEOTIDE SEQUENCE [LARGE SCALE GENOMIC DNA]</scope>
    <source>
        <strain evidence="2 3">DSM 6061</strain>
    </source>
</reference>
<keyword evidence="1" id="KW-1133">Transmembrane helix</keyword>
<gene>
    <name evidence="2" type="ORF">N475_06130</name>
</gene>
<accession>A0A167DA90</accession>
<keyword evidence="3" id="KW-1185">Reference proteome</keyword>
<sequence>MTPREIRNTKLLLMFLIVPSIIGWGALCILGLLIFGHAFLKDFNSLGLSLLAVIGLASLTISAISIFRYPYVSKLTILTFILGLIALIIGGFIGFFGSTYILSLASLIWAGVILIAQFNKQCT</sequence>
<dbReference type="GeneID" id="57361340"/>
<evidence type="ECO:0000313" key="3">
    <source>
        <dbReference type="Proteomes" id="UP000076643"/>
    </source>
</evidence>